<gene>
    <name evidence="1" type="ORF">LRA02_14210</name>
</gene>
<dbReference type="Gene3D" id="1.10.220.80">
    <property type="entry name" value="BH2638-like"/>
    <property type="match status" value="1"/>
</dbReference>
<dbReference type="OrthoDB" id="1649074at2"/>
<reference evidence="1 2" key="1">
    <citation type="submission" date="2019-07" db="EMBL/GenBank/DDBJ databases">
        <title>Whole genome shotgun sequence of Lactobacillus rapi NBRC 109618.</title>
        <authorList>
            <person name="Hosoyama A."/>
            <person name="Uohara A."/>
            <person name="Ohji S."/>
            <person name="Ichikawa N."/>
        </authorList>
    </citation>
    <scope>NUCLEOTIDE SEQUENCE [LARGE SCALE GENOMIC DNA]</scope>
    <source>
        <strain evidence="1 2">NBRC 109618</strain>
    </source>
</reference>
<dbReference type="Proteomes" id="UP000321569">
    <property type="component" value="Unassembled WGS sequence"/>
</dbReference>
<comment type="caution">
    <text evidence="1">The sequence shown here is derived from an EMBL/GenBank/DDBJ whole genome shotgun (WGS) entry which is preliminary data.</text>
</comment>
<dbReference type="STRING" id="1423795.FD12_GL001452"/>
<proteinExistence type="predicted"/>
<name>A0A512PN08_9LACO</name>
<evidence type="ECO:0000313" key="2">
    <source>
        <dbReference type="Proteomes" id="UP000321569"/>
    </source>
</evidence>
<dbReference type="SUPFAM" id="SSF158504">
    <property type="entry name" value="BH2638-like"/>
    <property type="match status" value="1"/>
</dbReference>
<protein>
    <submittedName>
        <fullName evidence="1">Uncharacterized protein</fullName>
    </submittedName>
</protein>
<dbReference type="InterPro" id="IPR023324">
    <property type="entry name" value="BH2638-like_sf"/>
</dbReference>
<dbReference type="RefSeq" id="WP_056981559.1">
    <property type="nucleotide sequence ID" value="NZ_BKAM01000023.1"/>
</dbReference>
<sequence>MADGYEYPLIDGLDVDEVITVVGFFQKVEEAYEQREGVDRAELMKAYNGFRTTLPAQMEQKQLEKEFLKRSGYDAYAVVKKAKASEVKTVKMDGANNGR</sequence>
<dbReference type="AlphaFoldDB" id="A0A512PN08"/>
<dbReference type="EMBL" id="BKAM01000023">
    <property type="protein sequence ID" value="GEP72553.1"/>
    <property type="molecule type" value="Genomic_DNA"/>
</dbReference>
<organism evidence="1 2">
    <name type="scientific">Lentilactobacillus rapi</name>
    <dbReference type="NCBI Taxonomy" id="481723"/>
    <lineage>
        <taxon>Bacteria</taxon>
        <taxon>Bacillati</taxon>
        <taxon>Bacillota</taxon>
        <taxon>Bacilli</taxon>
        <taxon>Lactobacillales</taxon>
        <taxon>Lactobacillaceae</taxon>
        <taxon>Lentilactobacillus</taxon>
    </lineage>
</organism>
<accession>A0A512PN08</accession>
<dbReference type="InterPro" id="IPR007920">
    <property type="entry name" value="UPF0223"/>
</dbReference>
<evidence type="ECO:0000313" key="1">
    <source>
        <dbReference type="EMBL" id="GEP72553.1"/>
    </source>
</evidence>
<dbReference type="Pfam" id="PF05256">
    <property type="entry name" value="UPF0223"/>
    <property type="match status" value="1"/>
</dbReference>